<dbReference type="SUPFAM" id="SSF52172">
    <property type="entry name" value="CheY-like"/>
    <property type="match status" value="1"/>
</dbReference>
<keyword evidence="4" id="KW-0902">Two-component regulatory system</keyword>
<evidence type="ECO:0000256" key="2">
    <source>
        <dbReference type="ARBA" id="ARBA00022490"/>
    </source>
</evidence>
<dbReference type="PROSITE" id="PS01124">
    <property type="entry name" value="HTH_ARAC_FAMILY_2"/>
    <property type="match status" value="1"/>
</dbReference>
<gene>
    <name evidence="11" type="ORF">ACFPYJ_09390</name>
</gene>
<dbReference type="InterPro" id="IPR051552">
    <property type="entry name" value="HptR"/>
</dbReference>
<feature type="domain" description="Response regulatory" evidence="10">
    <location>
        <begin position="3"/>
        <end position="120"/>
    </location>
</feature>
<name>A0ABW0VUR2_9BACL</name>
<evidence type="ECO:0000313" key="12">
    <source>
        <dbReference type="Proteomes" id="UP001596047"/>
    </source>
</evidence>
<dbReference type="InterPro" id="IPR011006">
    <property type="entry name" value="CheY-like_superfamily"/>
</dbReference>
<comment type="subcellular location">
    <subcellularLocation>
        <location evidence="1">Cytoplasm</location>
    </subcellularLocation>
</comment>
<sequence>MIRAMVVDDEKLVRKGFISVIDWASFGIVIVGEAADGKSAMEFLASNEVDLLFTDITMPGMNGFELLKLVRHRFPRMKSVVLTCHHEFDFLQEALRLGAIDYIVKTLLDMENVDDVMNRIVERIQWEENSRAAYAPPLESDQERVSVASALLLCPVIPGEDSTELFRMPIAQRNPLMDLGGIWMAPLSRSLPPAELNRELVSLHAGKWQAALVTGLQGHPFAEVKRTLSERLARQLFYESEPAAARLSTIPYETLRREQPASASEIETDFANWTSLKWALYSSDWEAFVQKVQLCGPDPERLAAFAESLGKNWNGLLLDEETNKRLYADLNRNRTWKQWKDWFRSFSDNAQRRMLELSLSREVLLSLIHAVQYMRLHAGDKMNQSDVALHINMSRSYFSQCFARFAGQSFGEMLRHLRIERAKTLLLESDAPVYEIASLAGFEDDKYFSRVFKERVGKLPTEYRMSGMKTV</sequence>
<evidence type="ECO:0000256" key="6">
    <source>
        <dbReference type="ARBA" id="ARBA00023125"/>
    </source>
</evidence>
<accession>A0ABW0VUR2</accession>
<evidence type="ECO:0000256" key="7">
    <source>
        <dbReference type="ARBA" id="ARBA00023163"/>
    </source>
</evidence>
<evidence type="ECO:0000256" key="4">
    <source>
        <dbReference type="ARBA" id="ARBA00023012"/>
    </source>
</evidence>
<dbReference type="Proteomes" id="UP001596047">
    <property type="component" value="Unassembled WGS sequence"/>
</dbReference>
<dbReference type="SUPFAM" id="SSF46689">
    <property type="entry name" value="Homeodomain-like"/>
    <property type="match status" value="2"/>
</dbReference>
<evidence type="ECO:0000259" key="9">
    <source>
        <dbReference type="PROSITE" id="PS01124"/>
    </source>
</evidence>
<dbReference type="PROSITE" id="PS00041">
    <property type="entry name" value="HTH_ARAC_FAMILY_1"/>
    <property type="match status" value="1"/>
</dbReference>
<dbReference type="Gene3D" id="1.10.10.60">
    <property type="entry name" value="Homeodomain-like"/>
    <property type="match status" value="2"/>
</dbReference>
<evidence type="ECO:0000313" key="11">
    <source>
        <dbReference type="EMBL" id="MFC5649340.1"/>
    </source>
</evidence>
<keyword evidence="2" id="KW-0963">Cytoplasm</keyword>
<dbReference type="InterPro" id="IPR020449">
    <property type="entry name" value="Tscrpt_reg_AraC-type_HTH"/>
</dbReference>
<evidence type="ECO:0000256" key="1">
    <source>
        <dbReference type="ARBA" id="ARBA00004496"/>
    </source>
</evidence>
<protein>
    <submittedName>
        <fullName evidence="11">Response regulator</fullName>
    </submittedName>
</protein>
<dbReference type="EMBL" id="JBHSOW010000032">
    <property type="protein sequence ID" value="MFC5649340.1"/>
    <property type="molecule type" value="Genomic_DNA"/>
</dbReference>
<dbReference type="InterPro" id="IPR001789">
    <property type="entry name" value="Sig_transdc_resp-reg_receiver"/>
</dbReference>
<evidence type="ECO:0000256" key="5">
    <source>
        <dbReference type="ARBA" id="ARBA00023015"/>
    </source>
</evidence>
<dbReference type="PRINTS" id="PR00032">
    <property type="entry name" value="HTHARAC"/>
</dbReference>
<keyword evidence="12" id="KW-1185">Reference proteome</keyword>
<keyword evidence="7" id="KW-0804">Transcription</keyword>
<dbReference type="InterPro" id="IPR018060">
    <property type="entry name" value="HTH_AraC"/>
</dbReference>
<feature type="modified residue" description="4-aspartylphosphate" evidence="8">
    <location>
        <position position="55"/>
    </location>
</feature>
<dbReference type="Pfam" id="PF12833">
    <property type="entry name" value="HTH_18"/>
    <property type="match status" value="1"/>
</dbReference>
<keyword evidence="6" id="KW-0238">DNA-binding</keyword>
<dbReference type="SMART" id="SM00448">
    <property type="entry name" value="REC"/>
    <property type="match status" value="1"/>
</dbReference>
<dbReference type="InterPro" id="IPR009057">
    <property type="entry name" value="Homeodomain-like_sf"/>
</dbReference>
<dbReference type="InterPro" id="IPR018062">
    <property type="entry name" value="HTH_AraC-typ_CS"/>
</dbReference>
<comment type="caution">
    <text evidence="11">The sequence shown here is derived from an EMBL/GenBank/DDBJ whole genome shotgun (WGS) entry which is preliminary data.</text>
</comment>
<dbReference type="Pfam" id="PF00072">
    <property type="entry name" value="Response_reg"/>
    <property type="match status" value="1"/>
</dbReference>
<reference evidence="12" key="1">
    <citation type="journal article" date="2019" name="Int. J. Syst. Evol. Microbiol.">
        <title>The Global Catalogue of Microorganisms (GCM) 10K type strain sequencing project: providing services to taxonomists for standard genome sequencing and annotation.</title>
        <authorList>
            <consortium name="The Broad Institute Genomics Platform"/>
            <consortium name="The Broad Institute Genome Sequencing Center for Infectious Disease"/>
            <person name="Wu L."/>
            <person name="Ma J."/>
        </authorList>
    </citation>
    <scope>NUCLEOTIDE SEQUENCE [LARGE SCALE GENOMIC DNA]</scope>
    <source>
        <strain evidence="12">CGMCC 1.3240</strain>
    </source>
</reference>
<dbReference type="SMART" id="SM00342">
    <property type="entry name" value="HTH_ARAC"/>
    <property type="match status" value="1"/>
</dbReference>
<dbReference type="RefSeq" id="WP_379187847.1">
    <property type="nucleotide sequence ID" value="NZ_JBHSOW010000032.1"/>
</dbReference>
<dbReference type="PANTHER" id="PTHR42713">
    <property type="entry name" value="HISTIDINE KINASE-RELATED"/>
    <property type="match status" value="1"/>
</dbReference>
<feature type="domain" description="HTH araC/xylS-type" evidence="9">
    <location>
        <begin position="368"/>
        <end position="466"/>
    </location>
</feature>
<keyword evidence="3 8" id="KW-0597">Phosphoprotein</keyword>
<dbReference type="CDD" id="cd17536">
    <property type="entry name" value="REC_YesN-like"/>
    <property type="match status" value="1"/>
</dbReference>
<dbReference type="PROSITE" id="PS50110">
    <property type="entry name" value="RESPONSE_REGULATORY"/>
    <property type="match status" value="1"/>
</dbReference>
<dbReference type="Gene3D" id="3.40.50.2300">
    <property type="match status" value="1"/>
</dbReference>
<evidence type="ECO:0000259" key="10">
    <source>
        <dbReference type="PROSITE" id="PS50110"/>
    </source>
</evidence>
<evidence type="ECO:0000256" key="8">
    <source>
        <dbReference type="PROSITE-ProRule" id="PRU00169"/>
    </source>
</evidence>
<organism evidence="11 12">
    <name type="scientific">Paenibacillus solisilvae</name>
    <dbReference type="NCBI Taxonomy" id="2486751"/>
    <lineage>
        <taxon>Bacteria</taxon>
        <taxon>Bacillati</taxon>
        <taxon>Bacillota</taxon>
        <taxon>Bacilli</taxon>
        <taxon>Bacillales</taxon>
        <taxon>Paenibacillaceae</taxon>
        <taxon>Paenibacillus</taxon>
    </lineage>
</organism>
<evidence type="ECO:0000256" key="3">
    <source>
        <dbReference type="ARBA" id="ARBA00022553"/>
    </source>
</evidence>
<keyword evidence="5" id="KW-0805">Transcription regulation</keyword>
<dbReference type="PANTHER" id="PTHR42713:SF3">
    <property type="entry name" value="TRANSCRIPTIONAL REGULATORY PROTEIN HPTR"/>
    <property type="match status" value="1"/>
</dbReference>
<proteinExistence type="predicted"/>